<reference evidence="2 3" key="2">
    <citation type="submission" date="2020-03" db="EMBL/GenBank/DDBJ databases">
        <authorList>
            <person name="Ichikawa N."/>
            <person name="Kimura A."/>
            <person name="Kitahashi Y."/>
            <person name="Uohara A."/>
        </authorList>
    </citation>
    <scope>NUCLEOTIDE SEQUENCE [LARGE SCALE GENOMIC DNA]</scope>
    <source>
        <strain evidence="2 3">NBRC 107702</strain>
    </source>
</reference>
<feature type="compositionally biased region" description="Polar residues" evidence="1">
    <location>
        <begin position="127"/>
        <end position="138"/>
    </location>
</feature>
<evidence type="ECO:0000313" key="2">
    <source>
        <dbReference type="EMBL" id="BCB75056.1"/>
    </source>
</evidence>
<evidence type="ECO:0000256" key="1">
    <source>
        <dbReference type="SAM" id="MobiDB-lite"/>
    </source>
</evidence>
<organism evidence="2 3">
    <name type="scientific">Phytohabitans flavus</name>
    <dbReference type="NCBI Taxonomy" id="1076124"/>
    <lineage>
        <taxon>Bacteria</taxon>
        <taxon>Bacillati</taxon>
        <taxon>Actinomycetota</taxon>
        <taxon>Actinomycetes</taxon>
        <taxon>Micromonosporales</taxon>
        <taxon>Micromonosporaceae</taxon>
    </lineage>
</organism>
<proteinExistence type="predicted"/>
<feature type="region of interest" description="Disordered" evidence="1">
    <location>
        <begin position="37"/>
        <end position="138"/>
    </location>
</feature>
<dbReference type="KEGG" id="pfla:Pflav_014660"/>
<dbReference type="Proteomes" id="UP000502508">
    <property type="component" value="Chromosome"/>
</dbReference>
<protein>
    <submittedName>
        <fullName evidence="2">Uncharacterized protein</fullName>
    </submittedName>
</protein>
<evidence type="ECO:0000313" key="3">
    <source>
        <dbReference type="Proteomes" id="UP000502508"/>
    </source>
</evidence>
<feature type="compositionally biased region" description="Polar residues" evidence="1">
    <location>
        <begin position="99"/>
        <end position="116"/>
    </location>
</feature>
<name>A0A6F8XML7_9ACTN</name>
<dbReference type="EMBL" id="AP022870">
    <property type="protein sequence ID" value="BCB75056.1"/>
    <property type="molecule type" value="Genomic_DNA"/>
</dbReference>
<accession>A0A6F8XML7</accession>
<reference evidence="2 3" key="1">
    <citation type="submission" date="2020-03" db="EMBL/GenBank/DDBJ databases">
        <title>Whole genome shotgun sequence of Phytohabitans flavus NBRC 107702.</title>
        <authorList>
            <person name="Komaki H."/>
            <person name="Tamura T."/>
        </authorList>
    </citation>
    <scope>NUCLEOTIDE SEQUENCE [LARGE SCALE GENOMIC DNA]</scope>
    <source>
        <strain evidence="2 3">NBRC 107702</strain>
    </source>
</reference>
<gene>
    <name evidence="2" type="ORF">Pflav_014660</name>
</gene>
<keyword evidence="3" id="KW-1185">Reference proteome</keyword>
<sequence length="138" mass="14689">MQSPASSSYHLAGRRLTVRLDGGLLQLIENGILLRSLPNPLTPAEQARIRDARPAGPPTPAPEPIRGQRRISSRGSLTVARQRIHAGMMHAGRTITVGPLTTRSASTTATNYSPTSHAPPPCRSPDSRSATRTTTPAL</sequence>
<dbReference type="AlphaFoldDB" id="A0A6F8XML7"/>